<evidence type="ECO:0000256" key="1">
    <source>
        <dbReference type="ARBA" id="ARBA00023002"/>
    </source>
</evidence>
<dbReference type="EMBL" id="DSDK01000274">
    <property type="protein sequence ID" value="HDR50944.1"/>
    <property type="molecule type" value="Genomic_DNA"/>
</dbReference>
<dbReference type="InterPro" id="IPR019752">
    <property type="entry name" value="Pyrv/ketoisovalerate_OxRed_cat"/>
</dbReference>
<protein>
    <submittedName>
        <fullName evidence="3">Indolepyruvate oxidoreductase subunit beta</fullName>
    </submittedName>
</protein>
<dbReference type="Gene3D" id="3.40.920.10">
    <property type="entry name" value="Pyruvate-ferredoxin oxidoreductase, PFOR, domain III"/>
    <property type="match status" value="1"/>
</dbReference>
<name>A0A831PIR5_9BACT</name>
<accession>A0A831PIR5</accession>
<keyword evidence="1" id="KW-0560">Oxidoreductase</keyword>
<organism evidence="3">
    <name type="scientific">Mariniphaga anaerophila</name>
    <dbReference type="NCBI Taxonomy" id="1484053"/>
    <lineage>
        <taxon>Bacteria</taxon>
        <taxon>Pseudomonadati</taxon>
        <taxon>Bacteroidota</taxon>
        <taxon>Bacteroidia</taxon>
        <taxon>Marinilabiliales</taxon>
        <taxon>Prolixibacteraceae</taxon>
        <taxon>Mariniphaga</taxon>
    </lineage>
</organism>
<dbReference type="Proteomes" id="UP000886047">
    <property type="component" value="Unassembled WGS sequence"/>
</dbReference>
<feature type="domain" description="Pyruvate/ketoisovalerate oxidoreductase catalytic" evidence="2">
    <location>
        <begin position="11"/>
        <end position="186"/>
    </location>
</feature>
<dbReference type="GO" id="GO:0016903">
    <property type="term" value="F:oxidoreductase activity, acting on the aldehyde or oxo group of donors"/>
    <property type="evidence" value="ECO:0007669"/>
    <property type="project" value="InterPro"/>
</dbReference>
<dbReference type="InterPro" id="IPR052198">
    <property type="entry name" value="IorB_Oxidoreductase"/>
</dbReference>
<dbReference type="SUPFAM" id="SSF53323">
    <property type="entry name" value="Pyruvate-ferredoxin oxidoreductase, PFOR, domain III"/>
    <property type="match status" value="1"/>
</dbReference>
<dbReference type="InterPro" id="IPR002869">
    <property type="entry name" value="Pyrv_flavodox_OxRed_cen"/>
</dbReference>
<dbReference type="PANTHER" id="PTHR43854:SF1">
    <property type="entry name" value="INDOLEPYRUVATE OXIDOREDUCTASE SUBUNIT IORB"/>
    <property type="match status" value="1"/>
</dbReference>
<gene>
    <name evidence="3" type="ORF">ENN90_04885</name>
</gene>
<dbReference type="PANTHER" id="PTHR43854">
    <property type="entry name" value="INDOLEPYRUVATE OXIDOREDUCTASE SUBUNIT IORB"/>
    <property type="match status" value="1"/>
</dbReference>
<comment type="caution">
    <text evidence="3">The sequence shown here is derived from an EMBL/GenBank/DDBJ whole genome shotgun (WGS) entry which is preliminary data.</text>
</comment>
<evidence type="ECO:0000259" key="2">
    <source>
        <dbReference type="Pfam" id="PF01558"/>
    </source>
</evidence>
<dbReference type="Pfam" id="PF01558">
    <property type="entry name" value="POR"/>
    <property type="match status" value="1"/>
</dbReference>
<evidence type="ECO:0000313" key="3">
    <source>
        <dbReference type="EMBL" id="HDR50944.1"/>
    </source>
</evidence>
<proteinExistence type="predicted"/>
<reference evidence="3" key="1">
    <citation type="journal article" date="2020" name="mSystems">
        <title>Genome- and Community-Level Interaction Insights into Carbon Utilization and Element Cycling Functions of Hydrothermarchaeota in Hydrothermal Sediment.</title>
        <authorList>
            <person name="Zhou Z."/>
            <person name="Liu Y."/>
            <person name="Xu W."/>
            <person name="Pan J."/>
            <person name="Luo Z.H."/>
            <person name="Li M."/>
        </authorList>
    </citation>
    <scope>NUCLEOTIDE SEQUENCE [LARGE SCALE GENOMIC DNA]</scope>
    <source>
        <strain evidence="3">SpSt-1217</strain>
    </source>
</reference>
<dbReference type="NCBIfam" id="NF005324">
    <property type="entry name" value="PRK06853.1-4"/>
    <property type="match status" value="1"/>
</dbReference>
<dbReference type="AlphaFoldDB" id="A0A831PIR5"/>
<sequence>MKTDIILAGVGGQGILSIAASLGAAALNENYYLKQAETHGMSQRGGAVVSHLRIADHPIYSDLIPTGHADLILSVEPMESLRYLPYLSPHGSLVTNTAEFVNIPNYPELENTFDELSKKINIIRIDADQIAKETGNPKASNMVMLGAASPFIAIHEEIIIKGIKTIFKAKGDKIVKMNVEAFKAGRAFSLRKS</sequence>